<dbReference type="SUPFAM" id="SSF52425">
    <property type="entry name" value="Cryptochrome/photolyase, N-terminal domain"/>
    <property type="match status" value="1"/>
</dbReference>
<dbReference type="InterPro" id="IPR036134">
    <property type="entry name" value="Crypto/Photolyase_FAD-like_sf"/>
</dbReference>
<evidence type="ECO:0000256" key="1">
    <source>
        <dbReference type="ARBA" id="ARBA00001932"/>
    </source>
</evidence>
<sequence length="446" mass="52498">MRQILWFRRDLRVKDNAILAHAQGEVLPIFIFDTNILNKLPSNDKRVTFIYQSVLKLKKELQNLGLDLAIFYDEPQTVFKNLKTAGFTSALCSVDYDHYAKERDKKIEKILPLQRFTDSFLIHPKEVLNKSHLPYKVFTPFYNALHYLWEAHNIKAFECSKNLSLTHFDYPNIPTLQEMGFTKQLLPDFLMQNPHELLKNFTQSLNDYSQKRDFIALNGTSQMSVFLRFGLISPKEVFNTMRSYPQSQAYIRQLFFREFYNYLLYHFPKTQFENQKPIEVEWNNNKEHFKKWCKGETGVPIVDAAMQHLNTTGLMHNRLRMIVASYLTKNLLINWQWGEAYFAEKLLDYEASSNIASWQWAASTGSDAVPYFRIFNPYLQSAKFDKEGVFITLVLPWLKEVDAKRLHKENATQSDLFLNYPQQIVSIAQSRSRAIETFKKAHYENA</sequence>
<dbReference type="InterPro" id="IPR006050">
    <property type="entry name" value="DNA_photolyase_N"/>
</dbReference>
<dbReference type="PROSITE" id="PS51645">
    <property type="entry name" value="PHR_CRY_ALPHA_BETA"/>
    <property type="match status" value="1"/>
</dbReference>
<keyword evidence="6" id="KW-0157">Chromophore</keyword>
<dbReference type="PANTHER" id="PTHR11455">
    <property type="entry name" value="CRYPTOCHROME"/>
    <property type="match status" value="1"/>
</dbReference>
<dbReference type="GO" id="GO:0003904">
    <property type="term" value="F:deoxyribodipyrimidine photo-lyase activity"/>
    <property type="evidence" value="ECO:0007669"/>
    <property type="project" value="UniProtKB-EC"/>
</dbReference>
<dbReference type="Gene3D" id="1.10.579.10">
    <property type="entry name" value="DNA Cyclobutane Dipyrimidine Photolyase, subunit A, domain 3"/>
    <property type="match status" value="1"/>
</dbReference>
<keyword evidence="2 4" id="KW-0285">Flavoprotein</keyword>
<keyword evidence="8" id="KW-0456">Lyase</keyword>
<name>A0A6S6SXP9_9BACT</name>
<dbReference type="AlphaFoldDB" id="A0A6S6SXP9"/>
<feature type="binding site" evidence="4">
    <location>
        <begin position="253"/>
        <end position="260"/>
    </location>
    <ligand>
        <name>FAD</name>
        <dbReference type="ChEBI" id="CHEBI:57692"/>
    </ligand>
</feature>
<feature type="binding site" evidence="4">
    <location>
        <position position="208"/>
    </location>
    <ligand>
        <name>FAD</name>
        <dbReference type="ChEBI" id="CHEBI:57692"/>
    </ligand>
</feature>
<organism evidence="8">
    <name type="scientific">uncultured Sulfurovum sp</name>
    <dbReference type="NCBI Taxonomy" id="269237"/>
    <lineage>
        <taxon>Bacteria</taxon>
        <taxon>Pseudomonadati</taxon>
        <taxon>Campylobacterota</taxon>
        <taxon>Epsilonproteobacteria</taxon>
        <taxon>Campylobacterales</taxon>
        <taxon>Sulfurovaceae</taxon>
        <taxon>Sulfurovum</taxon>
        <taxon>environmental samples</taxon>
    </lineage>
</organism>
<reference evidence="8" key="1">
    <citation type="submission" date="2020-01" db="EMBL/GenBank/DDBJ databases">
        <authorList>
            <person name="Meier V. D."/>
            <person name="Meier V D."/>
        </authorList>
    </citation>
    <scope>NUCLEOTIDE SEQUENCE</scope>
    <source>
        <strain evidence="8">HLG_WM_MAG_04</strain>
    </source>
</reference>
<dbReference type="EMBL" id="CACVAX010000018">
    <property type="protein sequence ID" value="CAA6807801.1"/>
    <property type="molecule type" value="Genomic_DNA"/>
</dbReference>
<dbReference type="InterPro" id="IPR005101">
    <property type="entry name" value="Cryptochr/Photolyase_FAD-bd"/>
</dbReference>
<feature type="site" description="Electron transfer via tryptophanyl radical" evidence="5">
    <location>
        <position position="358"/>
    </location>
</feature>
<dbReference type="Gene3D" id="1.25.40.80">
    <property type="match status" value="1"/>
</dbReference>
<feature type="site" description="Electron transfer via tryptophanyl radical" evidence="5">
    <location>
        <position position="282"/>
    </location>
</feature>
<dbReference type="SUPFAM" id="SSF48173">
    <property type="entry name" value="Cryptochrome/photolyase FAD-binding domain"/>
    <property type="match status" value="1"/>
</dbReference>
<dbReference type="GO" id="GO:0003677">
    <property type="term" value="F:DNA binding"/>
    <property type="evidence" value="ECO:0007669"/>
    <property type="project" value="TreeGrafter"/>
</dbReference>
<evidence type="ECO:0000256" key="2">
    <source>
        <dbReference type="ARBA" id="ARBA00022630"/>
    </source>
</evidence>
<comment type="cofactor">
    <cofactor evidence="4">
        <name>FAD</name>
        <dbReference type="ChEBI" id="CHEBI:57692"/>
    </cofactor>
    <text evidence="4">Binds 1 FAD per subunit.</text>
</comment>
<dbReference type="Pfam" id="PF00875">
    <property type="entry name" value="DNA_photolyase"/>
    <property type="match status" value="1"/>
</dbReference>
<comment type="similarity">
    <text evidence="6">Belongs to the DNA photolyase family.</text>
</comment>
<dbReference type="GO" id="GO:0009416">
    <property type="term" value="P:response to light stimulus"/>
    <property type="evidence" value="ECO:0007669"/>
    <property type="project" value="TreeGrafter"/>
</dbReference>
<gene>
    <name evidence="8" type="ORF">HELGO_WM3795</name>
</gene>
<dbReference type="PANTHER" id="PTHR11455:SF9">
    <property type="entry name" value="CRYPTOCHROME CIRCADIAN CLOCK 5 ISOFORM X1"/>
    <property type="match status" value="1"/>
</dbReference>
<evidence type="ECO:0000256" key="6">
    <source>
        <dbReference type="RuleBase" id="RU004182"/>
    </source>
</evidence>
<dbReference type="PRINTS" id="PR00147">
    <property type="entry name" value="DNAPHOTLYASE"/>
</dbReference>
<protein>
    <submittedName>
        <fullName evidence="8">Deoxyribodipyrimidine photolyase (EC)</fullName>
        <ecNumber evidence="8">4.1.99.3</ecNumber>
    </submittedName>
</protein>
<dbReference type="InterPro" id="IPR036155">
    <property type="entry name" value="Crypto/Photolyase_N_sf"/>
</dbReference>
<dbReference type="Pfam" id="PF03441">
    <property type="entry name" value="FAD_binding_7"/>
    <property type="match status" value="1"/>
</dbReference>
<evidence type="ECO:0000313" key="8">
    <source>
        <dbReference type="EMBL" id="CAA6807801.1"/>
    </source>
</evidence>
<dbReference type="Gene3D" id="3.40.50.620">
    <property type="entry name" value="HUPs"/>
    <property type="match status" value="1"/>
</dbReference>
<evidence type="ECO:0000256" key="4">
    <source>
        <dbReference type="PIRSR" id="PIRSR602081-1"/>
    </source>
</evidence>
<evidence type="ECO:0000259" key="7">
    <source>
        <dbReference type="PROSITE" id="PS51645"/>
    </source>
</evidence>
<evidence type="ECO:0000256" key="5">
    <source>
        <dbReference type="PIRSR" id="PIRSR602081-2"/>
    </source>
</evidence>
<accession>A0A6S6SXP9</accession>
<dbReference type="InterPro" id="IPR002081">
    <property type="entry name" value="Cryptochrome/DNA_photolyase_1"/>
</dbReference>
<dbReference type="InterPro" id="IPR014729">
    <property type="entry name" value="Rossmann-like_a/b/a_fold"/>
</dbReference>
<keyword evidence="3 4" id="KW-0274">FAD</keyword>
<evidence type="ECO:0000256" key="3">
    <source>
        <dbReference type="ARBA" id="ARBA00022827"/>
    </source>
</evidence>
<feature type="site" description="Electron transfer via tryptophanyl radical" evidence="5">
    <location>
        <position position="335"/>
    </location>
</feature>
<proteinExistence type="inferred from homology"/>
<dbReference type="EC" id="4.1.99.3" evidence="8"/>
<feature type="binding site" evidence="4">
    <location>
        <position position="250"/>
    </location>
    <ligand>
        <name>FAD</name>
        <dbReference type="ChEBI" id="CHEBI:57692"/>
    </ligand>
</feature>
<comment type="cofactor">
    <cofactor evidence="1">
        <name>(6R)-5,10-methylene-5,6,7,8-tetrahydrofolate</name>
        <dbReference type="ChEBI" id="CHEBI:15636"/>
    </cofactor>
</comment>
<feature type="domain" description="Photolyase/cryptochrome alpha/beta" evidence="7">
    <location>
        <begin position="1"/>
        <end position="121"/>
    </location>
</feature>
<dbReference type="GO" id="GO:0071949">
    <property type="term" value="F:FAD binding"/>
    <property type="evidence" value="ECO:0007669"/>
    <property type="project" value="TreeGrafter"/>
</dbReference>
<feature type="binding site" evidence="4">
    <location>
        <begin position="220"/>
        <end position="224"/>
    </location>
    <ligand>
        <name>FAD</name>
        <dbReference type="ChEBI" id="CHEBI:57692"/>
    </ligand>
</feature>